<reference evidence="8" key="1">
    <citation type="journal article" date="2019" name="Int. J. Syst. Evol. Microbiol.">
        <title>The Global Catalogue of Microorganisms (GCM) 10K type strain sequencing project: providing services to taxonomists for standard genome sequencing and annotation.</title>
        <authorList>
            <consortium name="The Broad Institute Genomics Platform"/>
            <consortium name="The Broad Institute Genome Sequencing Center for Infectious Disease"/>
            <person name="Wu L."/>
            <person name="Ma J."/>
        </authorList>
    </citation>
    <scope>NUCLEOTIDE SEQUENCE [LARGE SCALE GENOMIC DNA]</scope>
    <source>
        <strain evidence="8">NBRC 108565</strain>
    </source>
</reference>
<feature type="region of interest" description="Disordered" evidence="5">
    <location>
        <begin position="1"/>
        <end position="23"/>
    </location>
</feature>
<dbReference type="PANTHER" id="PTHR30411:SF0">
    <property type="entry name" value="CYS-TRNA(PRO)_CYS-TRNA(CYS) DEACYLASE YBAK"/>
    <property type="match status" value="1"/>
</dbReference>
<dbReference type="SUPFAM" id="SSF55826">
    <property type="entry name" value="YbaK/ProRS associated domain"/>
    <property type="match status" value="1"/>
</dbReference>
<feature type="domain" description="YbaK/aminoacyl-tRNA synthetase-associated" evidence="6">
    <location>
        <begin position="54"/>
        <end position="165"/>
    </location>
</feature>
<dbReference type="CDD" id="cd00002">
    <property type="entry name" value="YbaK_deacylase"/>
    <property type="match status" value="1"/>
</dbReference>
<dbReference type="EMBL" id="AP027729">
    <property type="protein sequence ID" value="BDZ43053.1"/>
    <property type="molecule type" value="Genomic_DNA"/>
</dbReference>
<gene>
    <name evidence="7" type="ORF">GCM10025865_23520</name>
</gene>
<dbReference type="PIRSF" id="PIRSF006181">
    <property type="entry name" value="EbsC_YbaK"/>
    <property type="match status" value="1"/>
</dbReference>
<dbReference type="Proteomes" id="UP001321475">
    <property type="component" value="Chromosome"/>
</dbReference>
<keyword evidence="3 4" id="KW-0456">Lyase</keyword>
<keyword evidence="8" id="KW-1185">Reference proteome</keyword>
<dbReference type="InterPro" id="IPR036754">
    <property type="entry name" value="YbaK/aa-tRNA-synt-asso_dom_sf"/>
</dbReference>
<organism evidence="7 8">
    <name type="scientific">Paraoerskovia sediminicola</name>
    <dbReference type="NCBI Taxonomy" id="1138587"/>
    <lineage>
        <taxon>Bacteria</taxon>
        <taxon>Bacillati</taxon>
        <taxon>Actinomycetota</taxon>
        <taxon>Actinomycetes</taxon>
        <taxon>Micrococcales</taxon>
        <taxon>Cellulomonadaceae</taxon>
        <taxon>Paraoerskovia</taxon>
    </lineage>
</organism>
<comment type="similarity">
    <text evidence="1 4">Belongs to the prolyl-tRNA editing family. YbaK/EbsC subfamily.</text>
</comment>
<dbReference type="InterPro" id="IPR007214">
    <property type="entry name" value="YbaK/aa-tRNA-synth-assoc-dom"/>
</dbReference>
<evidence type="ECO:0000313" key="8">
    <source>
        <dbReference type="Proteomes" id="UP001321475"/>
    </source>
</evidence>
<protein>
    <recommendedName>
        <fullName evidence="4">Cys-tRNA(Pro)/Cys-tRNA(Cys) deacylase</fullName>
        <ecNumber evidence="4">4.2.-.-</ecNumber>
    </recommendedName>
</protein>
<dbReference type="EC" id="4.2.-.-" evidence="4"/>
<dbReference type="InterPro" id="IPR004369">
    <property type="entry name" value="Prolyl-tRNA_editing_YbaK/EbsC"/>
</dbReference>
<evidence type="ECO:0000256" key="4">
    <source>
        <dbReference type="PIRNR" id="PIRNR006181"/>
    </source>
</evidence>
<dbReference type="Gene3D" id="3.90.960.10">
    <property type="entry name" value="YbaK/aminoacyl-tRNA synthetase-associated domain"/>
    <property type="match status" value="1"/>
</dbReference>
<evidence type="ECO:0000256" key="1">
    <source>
        <dbReference type="ARBA" id="ARBA00009798"/>
    </source>
</evidence>
<evidence type="ECO:0000256" key="2">
    <source>
        <dbReference type="ARBA" id="ARBA00022917"/>
    </source>
</evidence>
<dbReference type="Pfam" id="PF04073">
    <property type="entry name" value="tRNA_edit"/>
    <property type="match status" value="1"/>
</dbReference>
<evidence type="ECO:0000256" key="3">
    <source>
        <dbReference type="ARBA" id="ARBA00023239"/>
    </source>
</evidence>
<accession>A0ABM8G4M1</accession>
<proteinExistence type="inferred from homology"/>
<sequence length="177" mass="18341">MRSRGLPRTYDGDTMSKPPRGATPAIASLERAGVAHTLHPYVHDPTSPLSYGLEAAEAIGVPPDQVFKTLVAQADDRLVVAVVPVTGSLDLKALAHALGAKRAAMADADDAARATGYVVGGISPFGQRRRLATVVDASALTHDVVYVSGGRRGLDLGVAPTDLVRVTGATTAPIARR</sequence>
<dbReference type="PANTHER" id="PTHR30411">
    <property type="entry name" value="CYTOPLASMIC PROTEIN"/>
    <property type="match status" value="1"/>
</dbReference>
<evidence type="ECO:0000256" key="5">
    <source>
        <dbReference type="SAM" id="MobiDB-lite"/>
    </source>
</evidence>
<name>A0ABM8G4M1_9CELL</name>
<evidence type="ECO:0000259" key="6">
    <source>
        <dbReference type="Pfam" id="PF04073"/>
    </source>
</evidence>
<dbReference type="NCBIfam" id="TIGR00011">
    <property type="entry name" value="YbaK_EbsC"/>
    <property type="match status" value="1"/>
</dbReference>
<evidence type="ECO:0000313" key="7">
    <source>
        <dbReference type="EMBL" id="BDZ43053.1"/>
    </source>
</evidence>
<keyword evidence="2 4" id="KW-0648">Protein biosynthesis</keyword>